<dbReference type="GO" id="GO:0046872">
    <property type="term" value="F:metal ion binding"/>
    <property type="evidence" value="ECO:0007669"/>
    <property type="project" value="UniProtKB-KW"/>
</dbReference>
<dbReference type="eggNOG" id="COG0633">
    <property type="taxonomic scope" value="Bacteria"/>
</dbReference>
<evidence type="ECO:0000256" key="8">
    <source>
        <dbReference type="ARBA" id="ARBA00034078"/>
    </source>
</evidence>
<evidence type="ECO:0000256" key="3">
    <source>
        <dbReference type="ARBA" id="ARBA00022714"/>
    </source>
</evidence>
<dbReference type="OrthoDB" id="9796486at2"/>
<comment type="cofactor">
    <cofactor evidence="8">
        <name>[2Fe-2S] cluster</name>
        <dbReference type="ChEBI" id="CHEBI:190135"/>
    </cofactor>
</comment>
<evidence type="ECO:0000313" key="11">
    <source>
        <dbReference type="EMBL" id="AGZ43994.1"/>
    </source>
</evidence>
<keyword evidence="6" id="KW-0408">Iron</keyword>
<keyword evidence="2" id="KW-0813">Transport</keyword>
<dbReference type="SUPFAM" id="SSF54292">
    <property type="entry name" value="2Fe-2S ferredoxin-like"/>
    <property type="match status" value="1"/>
</dbReference>
<feature type="domain" description="2Fe-2S ferredoxin-type" evidence="10">
    <location>
        <begin position="2"/>
        <end position="93"/>
    </location>
</feature>
<dbReference type="Gene3D" id="3.10.20.30">
    <property type="match status" value="1"/>
</dbReference>
<sequence length="111" mass="12126">MVAVTVLPDGIRVEARPGESIVDALRRSGWRSRYKCRRGGCGSCKSRFTSGRIVYDHAVAASVLSDAERAAGICLPCRAVPVTDVVIEQPDRPMRPALSSERRSHPHEPTN</sequence>
<organism evidence="11 12">
    <name type="scientific">Actinoplanes friuliensis DSM 7358</name>
    <dbReference type="NCBI Taxonomy" id="1246995"/>
    <lineage>
        <taxon>Bacteria</taxon>
        <taxon>Bacillati</taxon>
        <taxon>Actinomycetota</taxon>
        <taxon>Actinomycetes</taxon>
        <taxon>Micromonosporales</taxon>
        <taxon>Micromonosporaceae</taxon>
        <taxon>Actinoplanes</taxon>
    </lineage>
</organism>
<accession>U5W4C5</accession>
<dbReference type="InterPro" id="IPR006058">
    <property type="entry name" value="2Fe2S_fd_BS"/>
</dbReference>
<proteinExistence type="inferred from homology"/>
<dbReference type="InterPro" id="IPR036010">
    <property type="entry name" value="2Fe-2S_ferredoxin-like_sf"/>
</dbReference>
<keyword evidence="7" id="KW-0411">Iron-sulfur</keyword>
<dbReference type="RefSeq" id="WP_023560331.1">
    <property type="nucleotide sequence ID" value="NC_022657.1"/>
</dbReference>
<dbReference type="Pfam" id="PF00111">
    <property type="entry name" value="Fer2"/>
    <property type="match status" value="1"/>
</dbReference>
<protein>
    <submittedName>
        <fullName evidence="11">Ferredoxin</fullName>
    </submittedName>
</protein>
<dbReference type="InterPro" id="IPR012675">
    <property type="entry name" value="Beta-grasp_dom_sf"/>
</dbReference>
<dbReference type="PROSITE" id="PS51085">
    <property type="entry name" value="2FE2S_FER_2"/>
    <property type="match status" value="1"/>
</dbReference>
<keyword evidence="3" id="KW-0001">2Fe-2S</keyword>
<feature type="region of interest" description="Disordered" evidence="9">
    <location>
        <begin position="88"/>
        <end position="111"/>
    </location>
</feature>
<keyword evidence="12" id="KW-1185">Reference proteome</keyword>
<evidence type="ECO:0000256" key="2">
    <source>
        <dbReference type="ARBA" id="ARBA00022448"/>
    </source>
</evidence>
<evidence type="ECO:0000256" key="9">
    <source>
        <dbReference type="SAM" id="MobiDB-lite"/>
    </source>
</evidence>
<dbReference type="PROSITE" id="PS00197">
    <property type="entry name" value="2FE2S_FER_1"/>
    <property type="match status" value="1"/>
</dbReference>
<dbReference type="Proteomes" id="UP000017746">
    <property type="component" value="Chromosome"/>
</dbReference>
<keyword evidence="4" id="KW-0479">Metal-binding</keyword>
<gene>
    <name evidence="11" type="ORF">AFR_28665</name>
</gene>
<dbReference type="STRING" id="1246995.AFR_28665"/>
<reference evidence="11 12" key="1">
    <citation type="journal article" date="2014" name="J. Biotechnol.">
        <title>Complete genome sequence of the actinobacterium Actinoplanes friuliensis HAG 010964, producer of the lipopeptide antibiotic friulimycin.</title>
        <authorList>
            <person name="Ruckert C."/>
            <person name="Szczepanowski R."/>
            <person name="Albersmeier A."/>
            <person name="Goesmann A."/>
            <person name="Fischer N."/>
            <person name="Steinkamper A."/>
            <person name="Puhler A."/>
            <person name="Biener R."/>
            <person name="Schwartz D."/>
            <person name="Kalinowski J."/>
        </authorList>
    </citation>
    <scope>NUCLEOTIDE SEQUENCE [LARGE SCALE GENOMIC DNA]</scope>
    <source>
        <strain evidence="11 12">DSM 7358</strain>
    </source>
</reference>
<dbReference type="CDD" id="cd00207">
    <property type="entry name" value="fer2"/>
    <property type="match status" value="1"/>
</dbReference>
<evidence type="ECO:0000256" key="5">
    <source>
        <dbReference type="ARBA" id="ARBA00022982"/>
    </source>
</evidence>
<dbReference type="EMBL" id="CP006272">
    <property type="protein sequence ID" value="AGZ43994.1"/>
    <property type="molecule type" value="Genomic_DNA"/>
</dbReference>
<evidence type="ECO:0000259" key="10">
    <source>
        <dbReference type="PROSITE" id="PS51085"/>
    </source>
</evidence>
<evidence type="ECO:0000256" key="1">
    <source>
        <dbReference type="ARBA" id="ARBA00007874"/>
    </source>
</evidence>
<comment type="similarity">
    <text evidence="1">Belongs to the 2Fe2S plant-type ferredoxin family.</text>
</comment>
<evidence type="ECO:0000256" key="4">
    <source>
        <dbReference type="ARBA" id="ARBA00022723"/>
    </source>
</evidence>
<dbReference type="PATRIC" id="fig|1246995.3.peg.5811"/>
<evidence type="ECO:0000256" key="7">
    <source>
        <dbReference type="ARBA" id="ARBA00023014"/>
    </source>
</evidence>
<evidence type="ECO:0000313" key="12">
    <source>
        <dbReference type="Proteomes" id="UP000017746"/>
    </source>
</evidence>
<dbReference type="AlphaFoldDB" id="U5W4C5"/>
<dbReference type="PANTHER" id="PTHR43112:SF3">
    <property type="entry name" value="FERREDOXIN-2, CHLOROPLASTIC"/>
    <property type="match status" value="1"/>
</dbReference>
<dbReference type="PANTHER" id="PTHR43112">
    <property type="entry name" value="FERREDOXIN"/>
    <property type="match status" value="1"/>
</dbReference>
<dbReference type="HOGENOM" id="CLU_082632_4_1_11"/>
<feature type="compositionally biased region" description="Basic and acidic residues" evidence="9">
    <location>
        <begin position="89"/>
        <end position="111"/>
    </location>
</feature>
<dbReference type="InterPro" id="IPR001041">
    <property type="entry name" value="2Fe-2S_ferredoxin-type"/>
</dbReference>
<keyword evidence="5" id="KW-0249">Electron transport</keyword>
<dbReference type="GO" id="GO:0051537">
    <property type="term" value="F:2 iron, 2 sulfur cluster binding"/>
    <property type="evidence" value="ECO:0007669"/>
    <property type="project" value="UniProtKB-KW"/>
</dbReference>
<name>U5W4C5_9ACTN</name>
<evidence type="ECO:0000256" key="6">
    <source>
        <dbReference type="ARBA" id="ARBA00023004"/>
    </source>
</evidence>
<dbReference type="KEGG" id="afs:AFR_28665"/>